<dbReference type="AlphaFoldDB" id="A0A2I0X383"/>
<evidence type="ECO:0000313" key="3">
    <source>
        <dbReference type="Proteomes" id="UP000233837"/>
    </source>
</evidence>
<reference evidence="2 3" key="1">
    <citation type="journal article" date="2016" name="Sci. Rep.">
        <title>The Dendrobium catenatum Lindl. genome sequence provides insights into polysaccharide synthase, floral development and adaptive evolution.</title>
        <authorList>
            <person name="Zhang G.Q."/>
            <person name="Xu Q."/>
            <person name="Bian C."/>
            <person name="Tsai W.C."/>
            <person name="Yeh C.M."/>
            <person name="Liu K.W."/>
            <person name="Yoshida K."/>
            <person name="Zhang L.S."/>
            <person name="Chang S.B."/>
            <person name="Chen F."/>
            <person name="Shi Y."/>
            <person name="Su Y.Y."/>
            <person name="Zhang Y.Q."/>
            <person name="Chen L.J."/>
            <person name="Yin Y."/>
            <person name="Lin M."/>
            <person name="Huang H."/>
            <person name="Deng H."/>
            <person name="Wang Z.W."/>
            <person name="Zhu S.L."/>
            <person name="Zhao X."/>
            <person name="Deng C."/>
            <person name="Niu S.C."/>
            <person name="Huang J."/>
            <person name="Wang M."/>
            <person name="Liu G.H."/>
            <person name="Yang H.J."/>
            <person name="Xiao X.J."/>
            <person name="Hsiao Y.Y."/>
            <person name="Wu W.L."/>
            <person name="Chen Y.Y."/>
            <person name="Mitsuda N."/>
            <person name="Ohme-Takagi M."/>
            <person name="Luo Y.B."/>
            <person name="Van de Peer Y."/>
            <person name="Liu Z.J."/>
        </authorList>
    </citation>
    <scope>NUCLEOTIDE SEQUENCE [LARGE SCALE GENOMIC DNA]</scope>
    <source>
        <tissue evidence="2">The whole plant</tissue>
    </source>
</reference>
<protein>
    <submittedName>
        <fullName evidence="2">Uncharacterized protein</fullName>
    </submittedName>
</protein>
<keyword evidence="3" id="KW-1185">Reference proteome</keyword>
<accession>A0A2I0X383</accession>
<name>A0A2I0X383_9ASPA</name>
<gene>
    <name evidence="2" type="ORF">MA16_Dca005352</name>
</gene>
<dbReference type="Proteomes" id="UP000233837">
    <property type="component" value="Unassembled WGS sequence"/>
</dbReference>
<reference evidence="2 3" key="2">
    <citation type="journal article" date="2017" name="Nature">
        <title>The Apostasia genome and the evolution of orchids.</title>
        <authorList>
            <person name="Zhang G.Q."/>
            <person name="Liu K.W."/>
            <person name="Li Z."/>
            <person name="Lohaus R."/>
            <person name="Hsiao Y.Y."/>
            <person name="Niu S.C."/>
            <person name="Wang J.Y."/>
            <person name="Lin Y.C."/>
            <person name="Xu Q."/>
            <person name="Chen L.J."/>
            <person name="Yoshida K."/>
            <person name="Fujiwara S."/>
            <person name="Wang Z.W."/>
            <person name="Zhang Y.Q."/>
            <person name="Mitsuda N."/>
            <person name="Wang M."/>
            <person name="Liu G.H."/>
            <person name="Pecoraro L."/>
            <person name="Huang H.X."/>
            <person name="Xiao X.J."/>
            <person name="Lin M."/>
            <person name="Wu X.Y."/>
            <person name="Wu W.L."/>
            <person name="Chen Y.Y."/>
            <person name="Chang S.B."/>
            <person name="Sakamoto S."/>
            <person name="Ohme-Takagi M."/>
            <person name="Yagi M."/>
            <person name="Zeng S.J."/>
            <person name="Shen C.Y."/>
            <person name="Yeh C.M."/>
            <person name="Luo Y.B."/>
            <person name="Tsai W.C."/>
            <person name="Van de Peer Y."/>
            <person name="Liu Z.J."/>
        </authorList>
    </citation>
    <scope>NUCLEOTIDE SEQUENCE [LARGE SCALE GENOMIC DNA]</scope>
    <source>
        <tissue evidence="2">The whole plant</tissue>
    </source>
</reference>
<sequence length="119" mass="13355">MSTSSIDRDSLPASRGSKRSRVLCLLQEETKGVGFFTSSVSVERRRIGGEAMRERDEAVRKETKPSNEILIDIGDEGKNIIDEEEFEDGFDINYEDSSEDHQSDGEPALGLDPKGMFYF</sequence>
<feature type="region of interest" description="Disordered" evidence="1">
    <location>
        <begin position="94"/>
        <end position="119"/>
    </location>
</feature>
<dbReference type="EMBL" id="KZ502191">
    <property type="protein sequence ID" value="PKU82347.1"/>
    <property type="molecule type" value="Genomic_DNA"/>
</dbReference>
<evidence type="ECO:0000313" key="2">
    <source>
        <dbReference type="EMBL" id="PKU82347.1"/>
    </source>
</evidence>
<proteinExistence type="predicted"/>
<organism evidence="2 3">
    <name type="scientific">Dendrobium catenatum</name>
    <dbReference type="NCBI Taxonomy" id="906689"/>
    <lineage>
        <taxon>Eukaryota</taxon>
        <taxon>Viridiplantae</taxon>
        <taxon>Streptophyta</taxon>
        <taxon>Embryophyta</taxon>
        <taxon>Tracheophyta</taxon>
        <taxon>Spermatophyta</taxon>
        <taxon>Magnoliopsida</taxon>
        <taxon>Liliopsida</taxon>
        <taxon>Asparagales</taxon>
        <taxon>Orchidaceae</taxon>
        <taxon>Epidendroideae</taxon>
        <taxon>Malaxideae</taxon>
        <taxon>Dendrobiinae</taxon>
        <taxon>Dendrobium</taxon>
    </lineage>
</organism>
<evidence type="ECO:0000256" key="1">
    <source>
        <dbReference type="SAM" id="MobiDB-lite"/>
    </source>
</evidence>